<dbReference type="InterPro" id="IPR036864">
    <property type="entry name" value="Zn2-C6_fun-type_DNA-bd_sf"/>
</dbReference>
<comment type="caution">
    <text evidence="10">The sequence shown here is derived from an EMBL/GenBank/DDBJ whole genome shotgun (WGS) entry which is preliminary data.</text>
</comment>
<proteinExistence type="predicted"/>
<sequence length="750" mass="82503">MSEKPSNIKSISETSVEFITNDVDILSDEELSDEDYDKDDDPTTISYEPPSDQQHRHLPGNSVSPSNANKGSNTDNSSEESQVVHSEFQKMAEVANQEGELADFSPQPDFPTHKSTSNKKRNCEASTPANEMNDNDQATSSTSIGLSPENKRVKLKASGEQLPNLTFIIYKNPSNRKGTNATSFSAPTLNIPTSTQGGQISTTTVGTSLASALGVQIPAKTIAPTNPSSVGTSASSSNNGTQISVTNTTGAAVGQPPVSLGSNIRPNIPQKVNALWSGHIVWSAQTGLNRELICHVTAFPWKTGPFSVNDYMIQVWPDNMEISGINLAKNFLRDAALQNHEPQRVVLFFPTLNPQASQDNHDTFMGLLRILESTKLAGFVRFSNAPNPNGGIVLFTTETGMNTTGLRLIGLLFLDSSLPTSVTVSSQPQQTQLPIQNAQTLQQLQRIQQQLLMRQQQQQPIQTTQMIPTSTLLQLQQLQHRQVNPAATAAMLQQPSTADMINLRRNVTTACQNCQRRRIKCSGGTPCTYCLKLDRECQPGKPGKKRGRPSGEEIIRSRNSRLESIINDAVRDSKKREVLMNVEGIEPEVRHGIDLLRYRDENELQAAQGSNPRTQPLDMLYQLYQHLSNNNNTSCKVDYITTYTDCHTQTTPLWRRNPEGQPLCNACGLFLKLNGIVRPLSRKINTIKKRNRNVGTVAAGGVSMGVIGKQMSLSNSMVTRTQNGNYPVPAPRQRFSGDEQQLTASTEKRW</sequence>
<feature type="region of interest" description="Disordered" evidence="7">
    <location>
        <begin position="102"/>
        <end position="150"/>
    </location>
</feature>
<evidence type="ECO:0000256" key="5">
    <source>
        <dbReference type="ARBA" id="ARBA00023242"/>
    </source>
</evidence>
<reference evidence="10" key="1">
    <citation type="submission" date="2021-06" db="EMBL/GenBank/DDBJ databases">
        <authorList>
            <person name="Kallberg Y."/>
            <person name="Tangrot J."/>
            <person name="Rosling A."/>
        </authorList>
    </citation>
    <scope>NUCLEOTIDE SEQUENCE</scope>
    <source>
        <strain evidence="10">MA453B</strain>
    </source>
</reference>
<dbReference type="GO" id="GO:0000981">
    <property type="term" value="F:DNA-binding transcription factor activity, RNA polymerase II-specific"/>
    <property type="evidence" value="ECO:0007669"/>
    <property type="project" value="InterPro"/>
</dbReference>
<dbReference type="OrthoDB" id="2123952at2759"/>
<dbReference type="EMBL" id="CAJVPY010000256">
    <property type="protein sequence ID" value="CAG8460627.1"/>
    <property type="molecule type" value="Genomic_DNA"/>
</dbReference>
<accession>A0A9N8Z0S5</accession>
<dbReference type="GO" id="GO:0045944">
    <property type="term" value="P:positive regulation of transcription by RNA polymerase II"/>
    <property type="evidence" value="ECO:0007669"/>
    <property type="project" value="TreeGrafter"/>
</dbReference>
<dbReference type="InterPro" id="IPR000679">
    <property type="entry name" value="Znf_GATA"/>
</dbReference>
<evidence type="ECO:0000256" key="1">
    <source>
        <dbReference type="ARBA" id="ARBA00004123"/>
    </source>
</evidence>
<dbReference type="PROSITE" id="PS50048">
    <property type="entry name" value="ZN2_CY6_FUNGAL_2"/>
    <property type="match status" value="1"/>
</dbReference>
<evidence type="ECO:0000256" key="3">
    <source>
        <dbReference type="ARBA" id="ARBA00022771"/>
    </source>
</evidence>
<evidence type="ECO:0000256" key="7">
    <source>
        <dbReference type="SAM" id="MobiDB-lite"/>
    </source>
</evidence>
<dbReference type="InterPro" id="IPR013088">
    <property type="entry name" value="Znf_NHR/GATA"/>
</dbReference>
<evidence type="ECO:0000256" key="6">
    <source>
        <dbReference type="PROSITE-ProRule" id="PRU00094"/>
    </source>
</evidence>
<dbReference type="Proteomes" id="UP000789405">
    <property type="component" value="Unassembled WGS sequence"/>
</dbReference>
<dbReference type="AlphaFoldDB" id="A0A9N8Z0S5"/>
<feature type="region of interest" description="Disordered" evidence="7">
    <location>
        <begin position="23"/>
        <end position="84"/>
    </location>
</feature>
<protein>
    <submittedName>
        <fullName evidence="10">18951_t:CDS:1</fullName>
    </submittedName>
</protein>
<dbReference type="SUPFAM" id="SSF57701">
    <property type="entry name" value="Zn2/Cys6 DNA-binding domain"/>
    <property type="match status" value="1"/>
</dbReference>
<gene>
    <name evidence="10" type="ORF">DERYTH_LOCUS986</name>
</gene>
<feature type="compositionally biased region" description="Polar residues" evidence="7">
    <location>
        <begin position="738"/>
        <end position="750"/>
    </location>
</feature>
<dbReference type="Gene3D" id="3.30.50.10">
    <property type="entry name" value="Erythroid Transcription Factor GATA-1, subunit A"/>
    <property type="match status" value="1"/>
</dbReference>
<evidence type="ECO:0000313" key="10">
    <source>
        <dbReference type="EMBL" id="CAG8460627.1"/>
    </source>
</evidence>
<keyword evidence="5" id="KW-0539">Nucleus</keyword>
<dbReference type="GO" id="GO:0000978">
    <property type="term" value="F:RNA polymerase II cis-regulatory region sequence-specific DNA binding"/>
    <property type="evidence" value="ECO:0007669"/>
    <property type="project" value="TreeGrafter"/>
</dbReference>
<dbReference type="PROSITE" id="PS50114">
    <property type="entry name" value="GATA_ZN_FINGER_2"/>
    <property type="match status" value="1"/>
</dbReference>
<comment type="subcellular location">
    <subcellularLocation>
        <location evidence="1">Nucleus</location>
    </subcellularLocation>
</comment>
<keyword evidence="4" id="KW-0862">Zinc</keyword>
<keyword evidence="3 6" id="KW-0863">Zinc-finger</keyword>
<dbReference type="SMART" id="SM00066">
    <property type="entry name" value="GAL4"/>
    <property type="match status" value="1"/>
</dbReference>
<dbReference type="GO" id="GO:0005634">
    <property type="term" value="C:nucleus"/>
    <property type="evidence" value="ECO:0007669"/>
    <property type="project" value="UniProtKB-SubCell"/>
</dbReference>
<evidence type="ECO:0000256" key="4">
    <source>
        <dbReference type="ARBA" id="ARBA00022833"/>
    </source>
</evidence>
<keyword evidence="2" id="KW-0479">Metal-binding</keyword>
<feature type="region of interest" description="Disordered" evidence="7">
    <location>
        <begin position="719"/>
        <end position="750"/>
    </location>
</feature>
<evidence type="ECO:0000313" key="11">
    <source>
        <dbReference type="Proteomes" id="UP000789405"/>
    </source>
</evidence>
<feature type="domain" description="GATA-type" evidence="9">
    <location>
        <begin position="644"/>
        <end position="690"/>
    </location>
</feature>
<dbReference type="CDD" id="cd00202">
    <property type="entry name" value="ZnF_GATA"/>
    <property type="match status" value="1"/>
</dbReference>
<dbReference type="Gene3D" id="4.10.240.10">
    <property type="entry name" value="Zn(2)-C6 fungal-type DNA-binding domain"/>
    <property type="match status" value="1"/>
</dbReference>
<feature type="compositionally biased region" description="Polar residues" evidence="7">
    <location>
        <begin position="124"/>
        <end position="145"/>
    </location>
</feature>
<dbReference type="CDD" id="cd00067">
    <property type="entry name" value="GAL4"/>
    <property type="match status" value="1"/>
</dbReference>
<dbReference type="Pfam" id="PF00320">
    <property type="entry name" value="GATA"/>
    <property type="match status" value="1"/>
</dbReference>
<feature type="compositionally biased region" description="Acidic residues" evidence="7">
    <location>
        <begin position="25"/>
        <end position="42"/>
    </location>
</feature>
<name>A0A9N8Z0S5_9GLOM</name>
<evidence type="ECO:0000256" key="2">
    <source>
        <dbReference type="ARBA" id="ARBA00022723"/>
    </source>
</evidence>
<dbReference type="Pfam" id="PF00172">
    <property type="entry name" value="Zn_clus"/>
    <property type="match status" value="1"/>
</dbReference>
<feature type="compositionally biased region" description="Polar residues" evidence="7">
    <location>
        <begin position="61"/>
        <end position="84"/>
    </location>
</feature>
<feature type="region of interest" description="Disordered" evidence="7">
    <location>
        <begin position="224"/>
        <end position="250"/>
    </location>
</feature>
<dbReference type="SUPFAM" id="SSF57716">
    <property type="entry name" value="Glucocorticoid receptor-like (DNA-binding domain)"/>
    <property type="match status" value="1"/>
</dbReference>
<dbReference type="SMART" id="SM00401">
    <property type="entry name" value="ZnF_GATA"/>
    <property type="match status" value="1"/>
</dbReference>
<dbReference type="PRINTS" id="PR00619">
    <property type="entry name" value="GATAZNFINGER"/>
</dbReference>
<evidence type="ECO:0000259" key="8">
    <source>
        <dbReference type="PROSITE" id="PS50048"/>
    </source>
</evidence>
<feature type="compositionally biased region" description="Low complexity" evidence="7">
    <location>
        <begin position="225"/>
        <end position="241"/>
    </location>
</feature>
<feature type="domain" description="Zn(2)-C6 fungal-type" evidence="8">
    <location>
        <begin position="510"/>
        <end position="537"/>
    </location>
</feature>
<dbReference type="PANTHER" id="PTHR10071">
    <property type="entry name" value="TRANSCRIPTION FACTOR GATA FAMILY MEMBER"/>
    <property type="match status" value="1"/>
</dbReference>
<organism evidence="10 11">
    <name type="scientific">Dentiscutata erythropus</name>
    <dbReference type="NCBI Taxonomy" id="1348616"/>
    <lineage>
        <taxon>Eukaryota</taxon>
        <taxon>Fungi</taxon>
        <taxon>Fungi incertae sedis</taxon>
        <taxon>Mucoromycota</taxon>
        <taxon>Glomeromycotina</taxon>
        <taxon>Glomeromycetes</taxon>
        <taxon>Diversisporales</taxon>
        <taxon>Gigasporaceae</taxon>
        <taxon>Dentiscutata</taxon>
    </lineage>
</organism>
<dbReference type="InterPro" id="IPR001138">
    <property type="entry name" value="Zn2Cys6_DnaBD"/>
</dbReference>
<keyword evidence="11" id="KW-1185">Reference proteome</keyword>
<dbReference type="InterPro" id="IPR039355">
    <property type="entry name" value="Transcription_factor_GATA"/>
</dbReference>
<dbReference type="PANTHER" id="PTHR10071:SF281">
    <property type="entry name" value="BOX A-BINDING FACTOR-RELATED"/>
    <property type="match status" value="1"/>
</dbReference>
<dbReference type="GO" id="GO:0000122">
    <property type="term" value="P:negative regulation of transcription by RNA polymerase II"/>
    <property type="evidence" value="ECO:0007669"/>
    <property type="project" value="TreeGrafter"/>
</dbReference>
<evidence type="ECO:0000259" key="9">
    <source>
        <dbReference type="PROSITE" id="PS50114"/>
    </source>
</evidence>
<dbReference type="GO" id="GO:0008270">
    <property type="term" value="F:zinc ion binding"/>
    <property type="evidence" value="ECO:0007669"/>
    <property type="project" value="UniProtKB-KW"/>
</dbReference>